<evidence type="ECO:0000313" key="2">
    <source>
        <dbReference type="EMBL" id="GES91056.1"/>
    </source>
</evidence>
<evidence type="ECO:0000313" key="3">
    <source>
        <dbReference type="Proteomes" id="UP000247702"/>
    </source>
</evidence>
<dbReference type="AlphaFoldDB" id="A0A2Z6QF46"/>
<accession>A0A2Z6QF46</accession>
<dbReference type="EMBL" id="BEXD01000607">
    <property type="protein sequence ID" value="GBB88833.1"/>
    <property type="molecule type" value="Genomic_DNA"/>
</dbReference>
<organism evidence="1 3">
    <name type="scientific">Rhizophagus clarus</name>
    <dbReference type="NCBI Taxonomy" id="94130"/>
    <lineage>
        <taxon>Eukaryota</taxon>
        <taxon>Fungi</taxon>
        <taxon>Fungi incertae sedis</taxon>
        <taxon>Mucoromycota</taxon>
        <taxon>Glomeromycotina</taxon>
        <taxon>Glomeromycetes</taxon>
        <taxon>Glomerales</taxon>
        <taxon>Glomeraceae</taxon>
        <taxon>Rhizophagus</taxon>
    </lineage>
</organism>
<dbReference type="InterPro" id="IPR036047">
    <property type="entry name" value="F-box-like_dom_sf"/>
</dbReference>
<dbReference type="SUPFAM" id="SSF81383">
    <property type="entry name" value="F-box domain"/>
    <property type="match status" value="1"/>
</dbReference>
<comment type="caution">
    <text evidence="1">The sequence shown here is derived from an EMBL/GenBank/DDBJ whole genome shotgun (WGS) entry which is preliminary data.</text>
</comment>
<dbReference type="Proteomes" id="UP000615446">
    <property type="component" value="Unassembled WGS sequence"/>
</dbReference>
<dbReference type="OrthoDB" id="1107553at2759"/>
<sequence length="491" mass="57385">MSRLPADCLNVIFEYLDNDLITLHSCILVNRLWCEVSVEILWRNVENYSTSNFKTLIACLPNESKEILYENRINIYNILPSTSKLPIFNYASFCKVLSVKRIHYKLENLLKNDHRFIPSQTLISISINIIAEEILKLFVKQIPSLERLEITKFWQFLSLQIPTTNFISYPEAKNCLKNLSMLCCSSNIPSDFFYKLSQISHNISLLDLTVKHCIPIELVDFISAQKRLKCLNINVYHVRTDLITLLMKKIPNTLTKFNLYGISHNIPLLFMNNFTDLQELHLELYHSRWFNNFEILQYTYFSKLQILKLKYALPKSELLIKFLEINGKNLREIYLCESGGYNDNPVNLTNLAIAKFCPILRKLSTGIKSKELGTLKIIFDSCQQLESIKIWCGNLFLNEKEALDTVVKYSKNIYEIILFYQDDIKFGILPEELESFFISWTDRMSQKSLSLIIVSFYSNSIDRHLENLKIIQKYLDLGVIKNFKAVDFTND</sequence>
<name>A0A2Z6QF46_9GLOM</name>
<evidence type="ECO:0000313" key="1">
    <source>
        <dbReference type="EMBL" id="GBB88833.1"/>
    </source>
</evidence>
<protein>
    <recommendedName>
        <fullName evidence="4">F-box domain-containing protein</fullName>
    </recommendedName>
</protein>
<evidence type="ECO:0008006" key="4">
    <source>
        <dbReference type="Google" id="ProtNLM"/>
    </source>
</evidence>
<dbReference type="EMBL" id="BLAL01000197">
    <property type="protein sequence ID" value="GES91056.1"/>
    <property type="molecule type" value="Genomic_DNA"/>
</dbReference>
<keyword evidence="3" id="KW-1185">Reference proteome</keyword>
<dbReference type="Proteomes" id="UP000247702">
    <property type="component" value="Unassembled WGS sequence"/>
</dbReference>
<proteinExistence type="predicted"/>
<reference evidence="1 3" key="1">
    <citation type="submission" date="2017-11" db="EMBL/GenBank/DDBJ databases">
        <title>The genome of Rhizophagus clarus HR1 reveals common genetic basis of auxotrophy among arbuscular mycorrhizal fungi.</title>
        <authorList>
            <person name="Kobayashi Y."/>
        </authorList>
    </citation>
    <scope>NUCLEOTIDE SEQUENCE [LARGE SCALE GENOMIC DNA]</scope>
    <source>
        <strain evidence="1 3">HR1</strain>
    </source>
</reference>
<gene>
    <name evidence="2" type="ORF">RCL2_001789000</name>
    <name evidence="1" type="ORF">RclHR1_15440004</name>
</gene>
<reference evidence="2" key="2">
    <citation type="submission" date="2019-10" db="EMBL/GenBank/DDBJ databases">
        <title>Conservation and host-specific expression of non-tandemly repeated heterogenous ribosome RNA gene in arbuscular mycorrhizal fungi.</title>
        <authorList>
            <person name="Maeda T."/>
            <person name="Kobayashi Y."/>
            <person name="Nakagawa T."/>
            <person name="Ezawa T."/>
            <person name="Yamaguchi K."/>
            <person name="Bino T."/>
            <person name="Nishimoto Y."/>
            <person name="Shigenobu S."/>
            <person name="Kawaguchi M."/>
        </authorList>
    </citation>
    <scope>NUCLEOTIDE SEQUENCE</scope>
    <source>
        <strain evidence="2">HR1</strain>
    </source>
</reference>